<name>A0A401NYU6_SCYTO</name>
<protein>
    <submittedName>
        <fullName evidence="2">Uncharacterized protein</fullName>
    </submittedName>
</protein>
<feature type="region of interest" description="Disordered" evidence="1">
    <location>
        <begin position="94"/>
        <end position="120"/>
    </location>
</feature>
<organism evidence="2 3">
    <name type="scientific">Scyliorhinus torazame</name>
    <name type="common">Cloudy catshark</name>
    <name type="synonym">Catulus torazame</name>
    <dbReference type="NCBI Taxonomy" id="75743"/>
    <lineage>
        <taxon>Eukaryota</taxon>
        <taxon>Metazoa</taxon>
        <taxon>Chordata</taxon>
        <taxon>Craniata</taxon>
        <taxon>Vertebrata</taxon>
        <taxon>Chondrichthyes</taxon>
        <taxon>Elasmobranchii</taxon>
        <taxon>Galeomorphii</taxon>
        <taxon>Galeoidea</taxon>
        <taxon>Carcharhiniformes</taxon>
        <taxon>Scyliorhinidae</taxon>
        <taxon>Scyliorhinus</taxon>
    </lineage>
</organism>
<evidence type="ECO:0000313" key="2">
    <source>
        <dbReference type="EMBL" id="GCB66020.1"/>
    </source>
</evidence>
<comment type="caution">
    <text evidence="2">The sequence shown here is derived from an EMBL/GenBank/DDBJ whole genome shotgun (WGS) entry which is preliminary data.</text>
</comment>
<dbReference type="STRING" id="75743.A0A401NYU6"/>
<keyword evidence="3" id="KW-1185">Reference proteome</keyword>
<evidence type="ECO:0000313" key="3">
    <source>
        <dbReference type="Proteomes" id="UP000288216"/>
    </source>
</evidence>
<sequence length="120" mass="14037">TADVYSFVASSTDEPTITLGMKYKTVSERIYANKRETEKKNMKSSLTKKEVRKSSGCRKKKYFSIDTDTDGKTDVSWLRESNRKIKPKLVVYTRQKKENKAENLGKELQKPRNLRGRQRR</sequence>
<accession>A0A401NYU6</accession>
<proteinExistence type="predicted"/>
<dbReference type="EMBL" id="BFAA01008235">
    <property type="protein sequence ID" value="GCB66020.1"/>
    <property type="molecule type" value="Genomic_DNA"/>
</dbReference>
<evidence type="ECO:0000256" key="1">
    <source>
        <dbReference type="SAM" id="MobiDB-lite"/>
    </source>
</evidence>
<dbReference type="AlphaFoldDB" id="A0A401NYU6"/>
<dbReference type="Proteomes" id="UP000288216">
    <property type="component" value="Unassembled WGS sequence"/>
</dbReference>
<feature type="non-terminal residue" evidence="2">
    <location>
        <position position="1"/>
    </location>
</feature>
<gene>
    <name evidence="2" type="ORF">scyTo_0014942</name>
</gene>
<reference evidence="2 3" key="1">
    <citation type="journal article" date="2018" name="Nat. Ecol. Evol.">
        <title>Shark genomes provide insights into elasmobranch evolution and the origin of vertebrates.</title>
        <authorList>
            <person name="Hara Y"/>
            <person name="Yamaguchi K"/>
            <person name="Onimaru K"/>
            <person name="Kadota M"/>
            <person name="Koyanagi M"/>
            <person name="Keeley SD"/>
            <person name="Tatsumi K"/>
            <person name="Tanaka K"/>
            <person name="Motone F"/>
            <person name="Kageyama Y"/>
            <person name="Nozu R"/>
            <person name="Adachi N"/>
            <person name="Nishimura O"/>
            <person name="Nakagawa R"/>
            <person name="Tanegashima C"/>
            <person name="Kiyatake I"/>
            <person name="Matsumoto R"/>
            <person name="Murakumo K"/>
            <person name="Nishida K"/>
            <person name="Terakita A"/>
            <person name="Kuratani S"/>
            <person name="Sato K"/>
            <person name="Hyodo S Kuraku.S."/>
        </authorList>
    </citation>
    <scope>NUCLEOTIDE SEQUENCE [LARGE SCALE GENOMIC DNA]</scope>
</reference>
<dbReference type="OrthoDB" id="10256849at2759"/>
<feature type="compositionally biased region" description="Basic and acidic residues" evidence="1">
    <location>
        <begin position="95"/>
        <end position="110"/>
    </location>
</feature>